<feature type="region of interest" description="Disordered" evidence="1">
    <location>
        <begin position="29"/>
        <end position="68"/>
    </location>
</feature>
<feature type="region of interest" description="Disordered" evidence="1">
    <location>
        <begin position="85"/>
        <end position="234"/>
    </location>
</feature>
<evidence type="ECO:0000313" key="3">
    <source>
        <dbReference type="EMBL" id="CAB9524867.1"/>
    </source>
</evidence>
<keyword evidence="4" id="KW-1185">Reference proteome</keyword>
<accession>A0A9N8EPG7</accession>
<feature type="compositionally biased region" description="Low complexity" evidence="1">
    <location>
        <begin position="269"/>
        <end position="278"/>
    </location>
</feature>
<feature type="region of interest" description="Disordered" evidence="1">
    <location>
        <begin position="335"/>
        <end position="378"/>
    </location>
</feature>
<feature type="compositionally biased region" description="Low complexity" evidence="1">
    <location>
        <begin position="337"/>
        <end position="348"/>
    </location>
</feature>
<comment type="caution">
    <text evidence="3">The sequence shown here is derived from an EMBL/GenBank/DDBJ whole genome shotgun (WGS) entry which is preliminary data.</text>
</comment>
<feature type="region of interest" description="Disordered" evidence="1">
    <location>
        <begin position="1"/>
        <end position="20"/>
    </location>
</feature>
<feature type="compositionally biased region" description="Low complexity" evidence="1">
    <location>
        <begin position="209"/>
        <end position="218"/>
    </location>
</feature>
<feature type="compositionally biased region" description="Basic and acidic residues" evidence="1">
    <location>
        <begin position="40"/>
        <end position="55"/>
    </location>
</feature>
<keyword evidence="2" id="KW-0472">Membrane</keyword>
<protein>
    <submittedName>
        <fullName evidence="3">Uncharacterized protein</fullName>
    </submittedName>
</protein>
<evidence type="ECO:0000313" key="4">
    <source>
        <dbReference type="Proteomes" id="UP001153069"/>
    </source>
</evidence>
<feature type="region of interest" description="Disordered" evidence="1">
    <location>
        <begin position="263"/>
        <end position="284"/>
    </location>
</feature>
<gene>
    <name evidence="3" type="ORF">SEMRO_1597_G284860.1</name>
</gene>
<feature type="compositionally biased region" description="Polar residues" evidence="1">
    <location>
        <begin position="357"/>
        <end position="369"/>
    </location>
</feature>
<proteinExistence type="predicted"/>
<dbReference type="Proteomes" id="UP001153069">
    <property type="component" value="Unassembled WGS sequence"/>
</dbReference>
<keyword evidence="2" id="KW-1133">Transmembrane helix</keyword>
<dbReference type="EMBL" id="CAICTM010001595">
    <property type="protein sequence ID" value="CAB9524867.1"/>
    <property type="molecule type" value="Genomic_DNA"/>
</dbReference>
<feature type="compositionally biased region" description="Polar residues" evidence="1">
    <location>
        <begin position="193"/>
        <end position="205"/>
    </location>
</feature>
<dbReference type="AlphaFoldDB" id="A0A9N8EPG7"/>
<sequence>MTSDVVSLPANWGSDTLHSDTNSLSIVSSYEEPPLNNHGPRHELDRDTQPPEQLRRRSLSSLNDTVHDNATIYTGTDTLDTEKTLQRGSLSKKPSPDDHFVLKPYVRKPRSSLTGNNTNNIHGMSNSNMQAHPEGGGDGTTVEGVPSTLSFPSPPSMEDDEWPTRDNSSGNASTIQEDPEQQPPPAQLERDNSSSTISSAKLTQESHSHNNPNSSHNNNSHHDDKRSSNGSSSKQKRWILVGITVLLVIVLLAIVLGVSVHNNNKKDNQQTNNNNNTDTSDPFEEDTIMLPREQVSFPTESPSAVSTVPTASTNATTTTASSLSSNTLVIIMREDPSSSNSTNSNDFNNQEDYKQQDIVNSTLQPTRAPSRNLRRPII</sequence>
<evidence type="ECO:0000256" key="2">
    <source>
        <dbReference type="SAM" id="Phobius"/>
    </source>
</evidence>
<name>A0A9N8EPG7_9STRA</name>
<reference evidence="3" key="1">
    <citation type="submission" date="2020-06" db="EMBL/GenBank/DDBJ databases">
        <authorList>
            <consortium name="Plant Systems Biology data submission"/>
        </authorList>
    </citation>
    <scope>NUCLEOTIDE SEQUENCE</scope>
    <source>
        <strain evidence="3">D6</strain>
    </source>
</reference>
<organism evidence="3 4">
    <name type="scientific">Seminavis robusta</name>
    <dbReference type="NCBI Taxonomy" id="568900"/>
    <lineage>
        <taxon>Eukaryota</taxon>
        <taxon>Sar</taxon>
        <taxon>Stramenopiles</taxon>
        <taxon>Ochrophyta</taxon>
        <taxon>Bacillariophyta</taxon>
        <taxon>Bacillariophyceae</taxon>
        <taxon>Bacillariophycidae</taxon>
        <taxon>Naviculales</taxon>
        <taxon>Naviculaceae</taxon>
        <taxon>Seminavis</taxon>
    </lineage>
</organism>
<feature type="region of interest" description="Disordered" evidence="1">
    <location>
        <begin position="298"/>
        <end position="319"/>
    </location>
</feature>
<evidence type="ECO:0000256" key="1">
    <source>
        <dbReference type="SAM" id="MobiDB-lite"/>
    </source>
</evidence>
<feature type="compositionally biased region" description="Polar residues" evidence="1">
    <location>
        <begin position="111"/>
        <end position="130"/>
    </location>
</feature>
<feature type="compositionally biased region" description="Polar residues" evidence="1">
    <location>
        <begin position="165"/>
        <end position="175"/>
    </location>
</feature>
<feature type="transmembrane region" description="Helical" evidence="2">
    <location>
        <begin position="238"/>
        <end position="260"/>
    </location>
</feature>
<keyword evidence="2" id="KW-0812">Transmembrane</keyword>
<feature type="compositionally biased region" description="Low complexity" evidence="1">
    <location>
        <begin position="301"/>
        <end position="319"/>
    </location>
</feature>